<feature type="transmembrane region" description="Helical" evidence="1">
    <location>
        <begin position="201"/>
        <end position="227"/>
    </location>
</feature>
<feature type="transmembrane region" description="Helical" evidence="1">
    <location>
        <begin position="168"/>
        <end position="189"/>
    </location>
</feature>
<feature type="transmembrane region" description="Helical" evidence="1">
    <location>
        <begin position="258"/>
        <end position="280"/>
    </location>
</feature>
<proteinExistence type="predicted"/>
<accession>A0A811L0Q6</accession>
<organism evidence="2 3">
    <name type="scientific">Bursaphelenchus okinawaensis</name>
    <dbReference type="NCBI Taxonomy" id="465554"/>
    <lineage>
        <taxon>Eukaryota</taxon>
        <taxon>Metazoa</taxon>
        <taxon>Ecdysozoa</taxon>
        <taxon>Nematoda</taxon>
        <taxon>Chromadorea</taxon>
        <taxon>Rhabditida</taxon>
        <taxon>Tylenchina</taxon>
        <taxon>Tylenchomorpha</taxon>
        <taxon>Aphelenchoidea</taxon>
        <taxon>Aphelenchoididae</taxon>
        <taxon>Bursaphelenchus</taxon>
    </lineage>
</organism>
<keyword evidence="3" id="KW-1185">Reference proteome</keyword>
<reference evidence="2" key="1">
    <citation type="submission" date="2020-09" db="EMBL/GenBank/DDBJ databases">
        <authorList>
            <person name="Kikuchi T."/>
        </authorList>
    </citation>
    <scope>NUCLEOTIDE SEQUENCE</scope>
    <source>
        <strain evidence="2">SH1</strain>
    </source>
</reference>
<dbReference type="OrthoDB" id="5830205at2759"/>
<keyword evidence="1" id="KW-1133">Transmembrane helix</keyword>
<name>A0A811L0Q6_9BILA</name>
<dbReference type="AlphaFoldDB" id="A0A811L0Q6"/>
<protein>
    <submittedName>
        <fullName evidence="2">Uncharacterized protein</fullName>
    </submittedName>
</protein>
<keyword evidence="1" id="KW-0472">Membrane</keyword>
<evidence type="ECO:0000313" key="3">
    <source>
        <dbReference type="Proteomes" id="UP000614601"/>
    </source>
</evidence>
<sequence>MVYGTTRERGLPRYDSFTLQPIRPPIYGGTVSGTLKHYNRRPLHTDVYSQPRPSAVRPITLEHFDRPVNGTVRSVNPYSSFEPAVSPPVTVTALPTVQHAFKWNWTERLAENTYIGIHRYFFLAKKLLALAALAITVYVFFGRFSHPIRKSIDEPDQTFLITMAERNLHTILFAASVFTILGNIIGSINHWNDPQKALTQLWIRLAILGFEVILDITVIVFAVAAIIKVSQESKEEETPDLTLFFSQNQRFTQLGIEIGLAITSLLFSFFSIYNGIYAIMRLLRDKNAELNIYRLNIEQASYANQLVPASDAY</sequence>
<evidence type="ECO:0000313" key="2">
    <source>
        <dbReference type="EMBL" id="CAD5221149.1"/>
    </source>
</evidence>
<gene>
    <name evidence="2" type="ORF">BOKJ2_LOCUS9300</name>
</gene>
<evidence type="ECO:0000256" key="1">
    <source>
        <dbReference type="SAM" id="Phobius"/>
    </source>
</evidence>
<comment type="caution">
    <text evidence="2">The sequence shown here is derived from an EMBL/GenBank/DDBJ whole genome shotgun (WGS) entry which is preliminary data.</text>
</comment>
<dbReference type="Proteomes" id="UP000614601">
    <property type="component" value="Unassembled WGS sequence"/>
</dbReference>
<feature type="transmembrane region" description="Helical" evidence="1">
    <location>
        <begin position="127"/>
        <end position="148"/>
    </location>
</feature>
<dbReference type="Proteomes" id="UP000783686">
    <property type="component" value="Unassembled WGS sequence"/>
</dbReference>
<keyword evidence="1" id="KW-0812">Transmembrane</keyword>
<dbReference type="EMBL" id="CAJFDH010000004">
    <property type="protein sequence ID" value="CAD5221149.1"/>
    <property type="molecule type" value="Genomic_DNA"/>
</dbReference>
<dbReference type="EMBL" id="CAJFCW020000004">
    <property type="protein sequence ID" value="CAG9114653.1"/>
    <property type="molecule type" value="Genomic_DNA"/>
</dbReference>